<dbReference type="InterPro" id="IPR002156">
    <property type="entry name" value="RNaseH_domain"/>
</dbReference>
<evidence type="ECO:0000259" key="1">
    <source>
        <dbReference type="Pfam" id="PF00078"/>
    </source>
</evidence>
<protein>
    <submittedName>
        <fullName evidence="3">Uncharacterized protein</fullName>
    </submittedName>
</protein>
<dbReference type="GO" id="GO:0003676">
    <property type="term" value="F:nucleic acid binding"/>
    <property type="evidence" value="ECO:0007669"/>
    <property type="project" value="InterPro"/>
</dbReference>
<dbReference type="CDD" id="cd01647">
    <property type="entry name" value="RT_LTR"/>
    <property type="match status" value="1"/>
</dbReference>
<feature type="domain" description="RNase H type-1" evidence="2">
    <location>
        <begin position="325"/>
        <end position="407"/>
    </location>
</feature>
<dbReference type="EMBL" id="OIVN01006361">
    <property type="protein sequence ID" value="SPD31456.1"/>
    <property type="molecule type" value="Genomic_DNA"/>
</dbReference>
<name>A0A2N9J1N7_FAGSY</name>
<dbReference type="Gene3D" id="3.30.420.10">
    <property type="entry name" value="Ribonuclease H-like superfamily/Ribonuclease H"/>
    <property type="match status" value="1"/>
</dbReference>
<dbReference type="Pfam" id="PF00078">
    <property type="entry name" value="RVT_1"/>
    <property type="match status" value="1"/>
</dbReference>
<gene>
    <name evidence="3" type="ORF">FSB_LOCUS59338</name>
</gene>
<dbReference type="InterPro" id="IPR036397">
    <property type="entry name" value="RNaseH_sf"/>
</dbReference>
<evidence type="ECO:0000313" key="3">
    <source>
        <dbReference type="EMBL" id="SPD31456.1"/>
    </source>
</evidence>
<proteinExistence type="predicted"/>
<reference evidence="3" key="1">
    <citation type="submission" date="2018-02" db="EMBL/GenBank/DDBJ databases">
        <authorList>
            <person name="Cohen D.B."/>
            <person name="Kent A.D."/>
        </authorList>
    </citation>
    <scope>NUCLEOTIDE SEQUENCE</scope>
</reference>
<accession>A0A2N9J1N7</accession>
<dbReference type="Gene3D" id="3.30.70.270">
    <property type="match status" value="1"/>
</dbReference>
<dbReference type="GO" id="GO:0004523">
    <property type="term" value="F:RNA-DNA hybrid ribonuclease activity"/>
    <property type="evidence" value="ECO:0007669"/>
    <property type="project" value="InterPro"/>
</dbReference>
<dbReference type="SUPFAM" id="SSF56672">
    <property type="entry name" value="DNA/RNA polymerases"/>
    <property type="match status" value="1"/>
</dbReference>
<dbReference type="Pfam" id="PF13456">
    <property type="entry name" value="RVT_3"/>
    <property type="match status" value="1"/>
</dbReference>
<sequence length="527" mass="59225">MTERCYSLKQHLEQLAKAGHLRRYLGDGQKQHYHEEPTVAHNAKPLAKVIKMIHTSCPNGQSHDQLRSDLKKVQHLWEVFQVAKGSTSGPNTCGSSTKGGREIIAGRGNKRAALPHMAFQYGGGKEKEWKVEDVTAGHNQMSFLDAFQGYHQIALSTEDCEKTAFITPLGIGKTMEIYIDDMVVKSKLSKNHLEDLTKTFRILRLHKLRLNASKCVFGVGSGKFLGFMVFHKVPGILCKQDYDGRKDVLSPPGEGRPNISHYSQKLPQYFQAYTIYVVTQYPIQAMFQKSDFIGWISNLGTSGVKHNGVPTRLVENTRWWKVYVDGASNAKGAGTGVVIITLDDTIIEYSIRLDFKASNNEAEYEAIIARLNMAKTLEAKNLVIHCDSLLIASQTNGEYMARDEHALATLASVLSADFKRFILIETFTTPSIALPACHVHIITTGPCWTDPYILYLKEGFLPEQKREAEVIRRKDARFWLLKDLKLYRRSFSGPYLLCVHPEVVEDLLYEIHEGICGSHTGGRSLAH</sequence>
<evidence type="ECO:0000259" key="2">
    <source>
        <dbReference type="Pfam" id="PF13456"/>
    </source>
</evidence>
<dbReference type="PANTHER" id="PTHR48475:SF2">
    <property type="entry name" value="RIBONUCLEASE H"/>
    <property type="match status" value="1"/>
</dbReference>
<dbReference type="InterPro" id="IPR043502">
    <property type="entry name" value="DNA/RNA_pol_sf"/>
</dbReference>
<dbReference type="PANTHER" id="PTHR48475">
    <property type="entry name" value="RIBONUCLEASE H"/>
    <property type="match status" value="1"/>
</dbReference>
<dbReference type="CDD" id="cd09279">
    <property type="entry name" value="RNase_HI_like"/>
    <property type="match status" value="1"/>
</dbReference>
<dbReference type="InterPro" id="IPR043128">
    <property type="entry name" value="Rev_trsase/Diguanyl_cyclase"/>
</dbReference>
<dbReference type="InterPro" id="IPR000477">
    <property type="entry name" value="RT_dom"/>
</dbReference>
<dbReference type="AlphaFoldDB" id="A0A2N9J1N7"/>
<feature type="domain" description="Reverse transcriptase" evidence="1">
    <location>
        <begin position="173"/>
        <end position="228"/>
    </location>
</feature>
<organism evidence="3">
    <name type="scientific">Fagus sylvatica</name>
    <name type="common">Beechnut</name>
    <dbReference type="NCBI Taxonomy" id="28930"/>
    <lineage>
        <taxon>Eukaryota</taxon>
        <taxon>Viridiplantae</taxon>
        <taxon>Streptophyta</taxon>
        <taxon>Embryophyta</taxon>
        <taxon>Tracheophyta</taxon>
        <taxon>Spermatophyta</taxon>
        <taxon>Magnoliopsida</taxon>
        <taxon>eudicotyledons</taxon>
        <taxon>Gunneridae</taxon>
        <taxon>Pentapetalae</taxon>
        <taxon>rosids</taxon>
        <taxon>fabids</taxon>
        <taxon>Fagales</taxon>
        <taxon>Fagaceae</taxon>
        <taxon>Fagus</taxon>
    </lineage>
</organism>